<gene>
    <name evidence="4" type="ORF">SAMEA4412673_00979</name>
</gene>
<evidence type="ECO:0000256" key="2">
    <source>
        <dbReference type="ARBA" id="ARBA00023163"/>
    </source>
</evidence>
<keyword evidence="1" id="KW-0805">Transcription regulation</keyword>
<keyword evidence="2" id="KW-0804">Transcription</keyword>
<evidence type="ECO:0000256" key="1">
    <source>
        <dbReference type="ARBA" id="ARBA00023015"/>
    </source>
</evidence>
<dbReference type="KEGG" id="smiz:4412673_00979"/>
<dbReference type="EMBL" id="LT906468">
    <property type="protein sequence ID" value="SNV44670.1"/>
    <property type="molecule type" value="Genomic_DNA"/>
</dbReference>
<dbReference type="InterPro" id="IPR035500">
    <property type="entry name" value="NHR-like_dom_sf"/>
</dbReference>
<organism evidence="4 5">
    <name type="scientific">Sphingobacterium mizutaii</name>
    <dbReference type="NCBI Taxonomy" id="1010"/>
    <lineage>
        <taxon>Bacteria</taxon>
        <taxon>Pseudomonadati</taxon>
        <taxon>Bacteroidota</taxon>
        <taxon>Sphingobacteriia</taxon>
        <taxon>Sphingobacteriales</taxon>
        <taxon>Sphingobacteriaceae</taxon>
        <taxon>Sphingobacterium</taxon>
    </lineage>
</organism>
<protein>
    <recommendedName>
        <fullName evidence="6">DUF4286 family protein</fullName>
    </recommendedName>
</protein>
<name>A0AAJ5BZC8_9SPHI</name>
<dbReference type="InterPro" id="IPR025563">
    <property type="entry name" value="DUF4286"/>
</dbReference>
<evidence type="ECO:0008006" key="6">
    <source>
        <dbReference type="Google" id="ProtNLM"/>
    </source>
</evidence>
<sequence length="97" mass="11592">MFLYNVSIIIEDSIHQEVISWTKGLLNENPEFAIKLLKMLHSPHEGQTYCLQVVLNNEEEIERIKEQVIQRLQEYISRHHVEKAFLFDSIMQYIPHN</sequence>
<dbReference type="RefSeq" id="WP_093098871.1">
    <property type="nucleotide sequence ID" value="NZ_CP158798.1"/>
</dbReference>
<dbReference type="Pfam" id="PF14114">
    <property type="entry name" value="DUF4286"/>
    <property type="match status" value="1"/>
</dbReference>
<evidence type="ECO:0000256" key="3">
    <source>
        <dbReference type="ARBA" id="ARBA00023170"/>
    </source>
</evidence>
<evidence type="ECO:0000313" key="4">
    <source>
        <dbReference type="EMBL" id="SNV44670.1"/>
    </source>
</evidence>
<dbReference type="Proteomes" id="UP000215355">
    <property type="component" value="Chromosome 1"/>
</dbReference>
<dbReference type="AlphaFoldDB" id="A0AAJ5BZC8"/>
<reference evidence="4 5" key="1">
    <citation type="submission" date="2017-06" db="EMBL/GenBank/DDBJ databases">
        <authorList>
            <consortium name="Pathogen Informatics"/>
        </authorList>
    </citation>
    <scope>NUCLEOTIDE SEQUENCE [LARGE SCALE GENOMIC DNA]</scope>
    <source>
        <strain evidence="4 5">NCTC12149</strain>
    </source>
</reference>
<proteinExistence type="predicted"/>
<accession>A0AAJ5BZC8</accession>
<dbReference type="SUPFAM" id="SSF48508">
    <property type="entry name" value="Nuclear receptor ligand-binding domain"/>
    <property type="match status" value="1"/>
</dbReference>
<keyword evidence="3" id="KW-0675">Receptor</keyword>
<evidence type="ECO:0000313" key="5">
    <source>
        <dbReference type="Proteomes" id="UP000215355"/>
    </source>
</evidence>